<dbReference type="InterPro" id="IPR000182">
    <property type="entry name" value="GNAT_dom"/>
</dbReference>
<organism evidence="3 4">
    <name type="scientific">Hypsibius exemplaris</name>
    <name type="common">Freshwater tardigrade</name>
    <dbReference type="NCBI Taxonomy" id="2072580"/>
    <lineage>
        <taxon>Eukaryota</taxon>
        <taxon>Metazoa</taxon>
        <taxon>Ecdysozoa</taxon>
        <taxon>Tardigrada</taxon>
        <taxon>Eutardigrada</taxon>
        <taxon>Parachela</taxon>
        <taxon>Hypsibioidea</taxon>
        <taxon>Hypsibiidae</taxon>
        <taxon>Hypsibius</taxon>
    </lineage>
</organism>
<dbReference type="GO" id="GO:0047961">
    <property type="term" value="F:glycine N-acyltransferase activity"/>
    <property type="evidence" value="ECO:0007669"/>
    <property type="project" value="InterPro"/>
</dbReference>
<keyword evidence="1" id="KW-0012">Acyltransferase</keyword>
<sequence>MIVLSNKQLEELLPSLAEEHPKSRQLETMVVNRLENRWTWPGTEFVVDKFPDFGVLMCRPIKDSPEYVPWPWGYTVTIYCRNAAALEAAIRREDFVNWTQEVLFWAIAADIFPIVKQRCEELGGTDPAFKENEHAVVHLLEPSYVSKSELPDGFHLGQITEAHAKQITSEWTHGAGHNCLPFFRYLLRHKFPSSGVFTHDGRLVAYILYRVDGSMTHGFVNPDYRRLGLYQVVNYDLMCKTAALGQPVSYASVRSWNEASLRSYDKLGAKRIDPTLYSLKWFKDKITRKMQTVHKTHTVVWTDKTCGDTSTATDCFPIIRKRCEELGGSDPGWSENMSRGIIHLLRLSDLVKSELPGGFHLGEITEAHAEQINREWKYGSPASLSFFRYIIRQKFPSSGVFTEDGRLVAYILYRSDGMMFNGFVHPDFRRLGL</sequence>
<gene>
    <name evidence="3" type="ORF">BV898_06328</name>
</gene>
<proteinExistence type="inferred from homology"/>
<dbReference type="Gene3D" id="3.40.630.30">
    <property type="match status" value="2"/>
</dbReference>
<dbReference type="CDD" id="cd04301">
    <property type="entry name" value="NAT_SF"/>
    <property type="match status" value="2"/>
</dbReference>
<dbReference type="OrthoDB" id="61870at2759"/>
<dbReference type="Pfam" id="PF06021">
    <property type="entry name" value="Gly_acyl_tr_N"/>
    <property type="match status" value="1"/>
</dbReference>
<dbReference type="SUPFAM" id="SSF55729">
    <property type="entry name" value="Acyl-CoA N-acyltransferases (Nat)"/>
    <property type="match status" value="2"/>
</dbReference>
<reference evidence="4" key="1">
    <citation type="submission" date="2017-01" db="EMBL/GenBank/DDBJ databases">
        <title>Comparative genomics of anhydrobiosis in the tardigrade Hypsibius dujardini.</title>
        <authorList>
            <person name="Yoshida Y."/>
            <person name="Koutsovoulos G."/>
            <person name="Laetsch D."/>
            <person name="Stevens L."/>
            <person name="Kumar S."/>
            <person name="Horikawa D."/>
            <person name="Ishino K."/>
            <person name="Komine S."/>
            <person name="Tomita M."/>
            <person name="Blaxter M."/>
            <person name="Arakawa K."/>
        </authorList>
    </citation>
    <scope>NUCLEOTIDE SEQUENCE [LARGE SCALE GENOMIC DNA]</scope>
    <source>
        <strain evidence="4">Z151</strain>
    </source>
</reference>
<dbReference type="AlphaFoldDB" id="A0A1W0WWH0"/>
<keyword evidence="1" id="KW-0808">Transferase</keyword>
<protein>
    <recommendedName>
        <fullName evidence="1">Glycine N-acyltransferase-like protein</fullName>
        <ecNumber evidence="1">2.3.1.-</ecNumber>
    </recommendedName>
</protein>
<comment type="caution">
    <text evidence="3">The sequence shown here is derived from an EMBL/GenBank/DDBJ whole genome shotgun (WGS) entry which is preliminary data.</text>
</comment>
<evidence type="ECO:0000259" key="2">
    <source>
        <dbReference type="PROSITE" id="PS51186"/>
    </source>
</evidence>
<dbReference type="InterPro" id="IPR010313">
    <property type="entry name" value="Glycine_N-acyltransferase"/>
</dbReference>
<keyword evidence="4" id="KW-1185">Reference proteome</keyword>
<name>A0A1W0WWH0_HYPEX</name>
<accession>A0A1W0WWH0</accession>
<comment type="similarity">
    <text evidence="1">Belongs to the glycine N-acyltransferase family.</text>
</comment>
<dbReference type="EC" id="2.3.1.-" evidence="1"/>
<dbReference type="InterPro" id="IPR016181">
    <property type="entry name" value="Acyl_CoA_acyltransferase"/>
</dbReference>
<dbReference type="GO" id="GO:0005739">
    <property type="term" value="C:mitochondrion"/>
    <property type="evidence" value="ECO:0007669"/>
    <property type="project" value="InterPro"/>
</dbReference>
<dbReference type="PROSITE" id="PS51186">
    <property type="entry name" value="GNAT"/>
    <property type="match status" value="1"/>
</dbReference>
<dbReference type="EMBL" id="MTYJ01000037">
    <property type="protein sequence ID" value="OQV19554.1"/>
    <property type="molecule type" value="Genomic_DNA"/>
</dbReference>
<dbReference type="InterPro" id="IPR015938">
    <property type="entry name" value="Glycine_N-acyltransferase_N"/>
</dbReference>
<evidence type="ECO:0000313" key="4">
    <source>
        <dbReference type="Proteomes" id="UP000192578"/>
    </source>
</evidence>
<dbReference type="PANTHER" id="PTHR15298:SF1">
    <property type="entry name" value="GLYCINE N-ACYLTRANSFERASE-LIKE PROTEIN"/>
    <property type="match status" value="1"/>
</dbReference>
<evidence type="ECO:0000256" key="1">
    <source>
        <dbReference type="RuleBase" id="RU368002"/>
    </source>
</evidence>
<feature type="domain" description="N-acetyltransferase" evidence="2">
    <location>
        <begin position="154"/>
        <end position="286"/>
    </location>
</feature>
<dbReference type="PANTHER" id="PTHR15298">
    <property type="entry name" value="L-COA N-ACYLTRANSFERASE-RELATED"/>
    <property type="match status" value="1"/>
</dbReference>
<dbReference type="Proteomes" id="UP000192578">
    <property type="component" value="Unassembled WGS sequence"/>
</dbReference>
<evidence type="ECO:0000313" key="3">
    <source>
        <dbReference type="EMBL" id="OQV19554.1"/>
    </source>
</evidence>